<gene>
    <name evidence="7" type="ORF">C2E15_09870</name>
</gene>
<dbReference type="InterPro" id="IPR036388">
    <property type="entry name" value="WH-like_DNA-bd_sf"/>
</dbReference>
<proteinExistence type="inferred from homology"/>
<dbReference type="AlphaFoldDB" id="A0A2L0IFP8"/>
<evidence type="ECO:0000256" key="5">
    <source>
        <dbReference type="SAM" id="MobiDB-lite"/>
    </source>
</evidence>
<dbReference type="InterPro" id="IPR036390">
    <property type="entry name" value="WH_DNA-bd_sf"/>
</dbReference>
<comment type="similarity">
    <text evidence="1">Belongs to the LysR transcriptional regulatory family.</text>
</comment>
<dbReference type="GO" id="GO:0003700">
    <property type="term" value="F:DNA-binding transcription factor activity"/>
    <property type="evidence" value="ECO:0007669"/>
    <property type="project" value="InterPro"/>
</dbReference>
<sequence>MWSEHALEVIDAVARTGSFSAAAAELHRVPSAISYTVRQLESWLAVPLFERRYRDVVLTEAGELFIREGRAVIKKMLATRRQCQQVANGWRGQLSIAVDRIVKPQRTRQLVLDFYRHFPDMELLITPEVFNGVWDALADGRVDVAIGATQAIPVGGRFAFRDMGALNWRCVVSARHPLAGAVDRLQDDDIRPWPSLVLEDTSRALPRRTTWTLDNQRRLVVPDWESAFDCLRAGLCVGMVPGQFAAPLLASGELSELPLPVPFPDSHCCVSWSEQSGSPALSWLLDYLGDTETLNREWLREEALAQERGAPEQHCSGGDRDGRHRQQH</sequence>
<dbReference type="SUPFAM" id="SSF53850">
    <property type="entry name" value="Periplasmic binding protein-like II"/>
    <property type="match status" value="1"/>
</dbReference>
<feature type="domain" description="HTH lysR-type" evidence="6">
    <location>
        <begin position="2"/>
        <end position="59"/>
    </location>
</feature>
<protein>
    <submittedName>
        <fullName evidence="7">LysR family transcriptional regulator</fullName>
    </submittedName>
</protein>
<reference evidence="7 8" key="1">
    <citation type="submission" date="2018-01" db="EMBL/GenBank/DDBJ databases">
        <title>Complete and assembled Genome of Pantoea gaviniae DSM22758T.</title>
        <authorList>
            <person name="Stevens M.J.A."/>
            <person name="Zurfluh K."/>
            <person name="Stephan R."/>
        </authorList>
    </citation>
    <scope>NUCLEOTIDE SEQUENCE [LARGE SCALE GENOMIC DNA]</scope>
    <source>
        <strain evidence="7 8">DSM 22758</strain>
    </source>
</reference>
<dbReference type="Pfam" id="PF00126">
    <property type="entry name" value="HTH_1"/>
    <property type="match status" value="1"/>
</dbReference>
<evidence type="ECO:0000313" key="7">
    <source>
        <dbReference type="EMBL" id="AUX93354.1"/>
    </source>
</evidence>
<dbReference type="Proteomes" id="UP000238365">
    <property type="component" value="Chromosome"/>
</dbReference>
<feature type="region of interest" description="Disordered" evidence="5">
    <location>
        <begin position="305"/>
        <end position="328"/>
    </location>
</feature>
<evidence type="ECO:0000313" key="8">
    <source>
        <dbReference type="Proteomes" id="UP000238365"/>
    </source>
</evidence>
<evidence type="ECO:0000256" key="2">
    <source>
        <dbReference type="ARBA" id="ARBA00023015"/>
    </source>
</evidence>
<evidence type="ECO:0000256" key="4">
    <source>
        <dbReference type="ARBA" id="ARBA00023163"/>
    </source>
</evidence>
<dbReference type="PANTHER" id="PTHR30126">
    <property type="entry name" value="HTH-TYPE TRANSCRIPTIONAL REGULATOR"/>
    <property type="match status" value="1"/>
</dbReference>
<evidence type="ECO:0000256" key="3">
    <source>
        <dbReference type="ARBA" id="ARBA00023125"/>
    </source>
</evidence>
<keyword evidence="3" id="KW-0238">DNA-binding</keyword>
<dbReference type="NCBIfam" id="NF008294">
    <property type="entry name" value="PRK11074.1"/>
    <property type="match status" value="1"/>
</dbReference>
<dbReference type="Gene3D" id="1.10.10.10">
    <property type="entry name" value="Winged helix-like DNA-binding domain superfamily/Winged helix DNA-binding domain"/>
    <property type="match status" value="1"/>
</dbReference>
<evidence type="ECO:0000259" key="6">
    <source>
        <dbReference type="PROSITE" id="PS50931"/>
    </source>
</evidence>
<dbReference type="SUPFAM" id="SSF46785">
    <property type="entry name" value="Winged helix' DNA-binding domain"/>
    <property type="match status" value="1"/>
</dbReference>
<evidence type="ECO:0000256" key="1">
    <source>
        <dbReference type="ARBA" id="ARBA00009437"/>
    </source>
</evidence>
<accession>A0A2L0IFP8</accession>
<dbReference type="GO" id="GO:0000976">
    <property type="term" value="F:transcription cis-regulatory region binding"/>
    <property type="evidence" value="ECO:0007669"/>
    <property type="project" value="TreeGrafter"/>
</dbReference>
<dbReference type="KEGG" id="pgz:C2E15_09870"/>
<dbReference type="PROSITE" id="PS50931">
    <property type="entry name" value="HTH_LYSR"/>
    <property type="match status" value="1"/>
</dbReference>
<keyword evidence="4" id="KW-0804">Transcription</keyword>
<keyword evidence="8" id="KW-1185">Reference proteome</keyword>
<dbReference type="InterPro" id="IPR000847">
    <property type="entry name" value="LysR_HTH_N"/>
</dbReference>
<organism evidence="7 8">
    <name type="scientific">Mixta gaviniae</name>
    <dbReference type="NCBI Taxonomy" id="665914"/>
    <lineage>
        <taxon>Bacteria</taxon>
        <taxon>Pseudomonadati</taxon>
        <taxon>Pseudomonadota</taxon>
        <taxon>Gammaproteobacteria</taxon>
        <taxon>Enterobacterales</taxon>
        <taxon>Erwiniaceae</taxon>
        <taxon>Mixta</taxon>
    </lineage>
</organism>
<dbReference type="Pfam" id="PF03466">
    <property type="entry name" value="LysR_substrate"/>
    <property type="match status" value="1"/>
</dbReference>
<keyword evidence="2" id="KW-0805">Transcription regulation</keyword>
<dbReference type="PANTHER" id="PTHR30126:SF18">
    <property type="entry name" value="LYSR FAMILY TRANSCRIPTIONAL REGULATOR"/>
    <property type="match status" value="1"/>
</dbReference>
<name>A0A2L0IFP8_9GAMM</name>
<dbReference type="RefSeq" id="WP_104957211.1">
    <property type="nucleotide sequence ID" value="NZ_CP026377.1"/>
</dbReference>
<dbReference type="InterPro" id="IPR005119">
    <property type="entry name" value="LysR_subst-bd"/>
</dbReference>
<dbReference type="FunFam" id="1.10.10.10:FF:000001">
    <property type="entry name" value="LysR family transcriptional regulator"/>
    <property type="match status" value="1"/>
</dbReference>
<dbReference type="Gene3D" id="3.40.190.10">
    <property type="entry name" value="Periplasmic binding protein-like II"/>
    <property type="match status" value="2"/>
</dbReference>
<dbReference type="EMBL" id="CP026377">
    <property type="protein sequence ID" value="AUX93354.1"/>
    <property type="molecule type" value="Genomic_DNA"/>
</dbReference>